<keyword evidence="1" id="KW-1133">Transmembrane helix</keyword>
<evidence type="ECO:0008006" key="4">
    <source>
        <dbReference type="Google" id="ProtNLM"/>
    </source>
</evidence>
<gene>
    <name evidence="2" type="ORF">B0T19DRAFT_412941</name>
</gene>
<name>A0AAE0MME9_9PEZI</name>
<dbReference type="AlphaFoldDB" id="A0AAE0MME9"/>
<proteinExistence type="predicted"/>
<evidence type="ECO:0000313" key="2">
    <source>
        <dbReference type="EMBL" id="KAK3337520.1"/>
    </source>
</evidence>
<reference evidence="2" key="2">
    <citation type="submission" date="2023-06" db="EMBL/GenBank/DDBJ databases">
        <authorList>
            <consortium name="Lawrence Berkeley National Laboratory"/>
            <person name="Haridas S."/>
            <person name="Hensen N."/>
            <person name="Bonometti L."/>
            <person name="Westerberg I."/>
            <person name="Brannstrom I.O."/>
            <person name="Guillou S."/>
            <person name="Cros-Aarteil S."/>
            <person name="Calhoun S."/>
            <person name="Kuo A."/>
            <person name="Mondo S."/>
            <person name="Pangilinan J."/>
            <person name="Riley R."/>
            <person name="Labutti K."/>
            <person name="Andreopoulos B."/>
            <person name="Lipzen A."/>
            <person name="Chen C."/>
            <person name="Yanf M."/>
            <person name="Daum C."/>
            <person name="Ng V."/>
            <person name="Clum A."/>
            <person name="Steindorff A."/>
            <person name="Ohm R."/>
            <person name="Martin F."/>
            <person name="Silar P."/>
            <person name="Natvig D."/>
            <person name="Lalanne C."/>
            <person name="Gautier V."/>
            <person name="Ament-Velasquez S.L."/>
            <person name="Kruys A."/>
            <person name="Hutchinson M.I."/>
            <person name="Powell A.J."/>
            <person name="Barry K."/>
            <person name="Miller A.N."/>
            <person name="Grigoriev I.V."/>
            <person name="Debuchy R."/>
            <person name="Gladieux P."/>
            <person name="Thoren M.H."/>
            <person name="Johannesson H."/>
        </authorList>
    </citation>
    <scope>NUCLEOTIDE SEQUENCE</scope>
    <source>
        <strain evidence="2">SMH4131-1</strain>
    </source>
</reference>
<sequence length="223" mass="24515">MKCEGSKKSQVPSPESRVIAFLPTIPPASMFARVNLSPSVRRCLVFPSPPLSVFLFFLCFCSCFLFQQGRIIPARFCQARLHTVSHSLFRASIKSLSLSSSSTTFSMSPTVPLPHMAGSRTAGSIQVALSASVSLPSGEAHSRPLHRMTYTTLPMLAPARRRRSSSRAPRRCTRRSLFHFASCWDLSTSSLMVMRSRSRSVSSLSIRIAAGWSTSRPASRSSQ</sequence>
<evidence type="ECO:0000313" key="3">
    <source>
        <dbReference type="Proteomes" id="UP001286456"/>
    </source>
</evidence>
<keyword evidence="1" id="KW-0812">Transmembrane</keyword>
<dbReference type="Proteomes" id="UP001286456">
    <property type="component" value="Unassembled WGS sequence"/>
</dbReference>
<evidence type="ECO:0000256" key="1">
    <source>
        <dbReference type="SAM" id="Phobius"/>
    </source>
</evidence>
<feature type="transmembrane region" description="Helical" evidence="1">
    <location>
        <begin position="44"/>
        <end position="66"/>
    </location>
</feature>
<reference evidence="2" key="1">
    <citation type="journal article" date="2023" name="Mol. Phylogenet. Evol.">
        <title>Genome-scale phylogeny and comparative genomics of the fungal order Sordariales.</title>
        <authorList>
            <person name="Hensen N."/>
            <person name="Bonometti L."/>
            <person name="Westerberg I."/>
            <person name="Brannstrom I.O."/>
            <person name="Guillou S."/>
            <person name="Cros-Aarteil S."/>
            <person name="Calhoun S."/>
            <person name="Haridas S."/>
            <person name="Kuo A."/>
            <person name="Mondo S."/>
            <person name="Pangilinan J."/>
            <person name="Riley R."/>
            <person name="LaButti K."/>
            <person name="Andreopoulos B."/>
            <person name="Lipzen A."/>
            <person name="Chen C."/>
            <person name="Yan M."/>
            <person name="Daum C."/>
            <person name="Ng V."/>
            <person name="Clum A."/>
            <person name="Steindorff A."/>
            <person name="Ohm R.A."/>
            <person name="Martin F."/>
            <person name="Silar P."/>
            <person name="Natvig D.O."/>
            <person name="Lalanne C."/>
            <person name="Gautier V."/>
            <person name="Ament-Velasquez S.L."/>
            <person name="Kruys A."/>
            <person name="Hutchinson M.I."/>
            <person name="Powell A.J."/>
            <person name="Barry K."/>
            <person name="Miller A.N."/>
            <person name="Grigoriev I.V."/>
            <person name="Debuchy R."/>
            <person name="Gladieux P."/>
            <person name="Hiltunen Thoren M."/>
            <person name="Johannesson H."/>
        </authorList>
    </citation>
    <scope>NUCLEOTIDE SEQUENCE</scope>
    <source>
        <strain evidence="2">SMH4131-1</strain>
    </source>
</reference>
<protein>
    <recommendedName>
        <fullName evidence="4">Transmembrane protein</fullName>
    </recommendedName>
</protein>
<dbReference type="EMBL" id="JAUEPO010000001">
    <property type="protein sequence ID" value="KAK3337520.1"/>
    <property type="molecule type" value="Genomic_DNA"/>
</dbReference>
<keyword evidence="1" id="KW-0472">Membrane</keyword>
<keyword evidence="3" id="KW-1185">Reference proteome</keyword>
<accession>A0AAE0MME9</accession>
<comment type="caution">
    <text evidence="2">The sequence shown here is derived from an EMBL/GenBank/DDBJ whole genome shotgun (WGS) entry which is preliminary data.</text>
</comment>
<organism evidence="2 3">
    <name type="scientific">Cercophora scortea</name>
    <dbReference type="NCBI Taxonomy" id="314031"/>
    <lineage>
        <taxon>Eukaryota</taxon>
        <taxon>Fungi</taxon>
        <taxon>Dikarya</taxon>
        <taxon>Ascomycota</taxon>
        <taxon>Pezizomycotina</taxon>
        <taxon>Sordariomycetes</taxon>
        <taxon>Sordariomycetidae</taxon>
        <taxon>Sordariales</taxon>
        <taxon>Lasiosphaeriaceae</taxon>
        <taxon>Cercophora</taxon>
    </lineage>
</organism>